<dbReference type="GO" id="GO:0003700">
    <property type="term" value="F:DNA-binding transcription factor activity"/>
    <property type="evidence" value="ECO:0007669"/>
    <property type="project" value="TreeGrafter"/>
</dbReference>
<dbReference type="InterPro" id="IPR046335">
    <property type="entry name" value="LacI/GalR-like_sensor"/>
</dbReference>
<dbReference type="SUPFAM" id="SSF47413">
    <property type="entry name" value="lambda repressor-like DNA-binding domains"/>
    <property type="match status" value="1"/>
</dbReference>
<keyword evidence="4" id="KW-0804">Transcription</keyword>
<dbReference type="Pfam" id="PF13377">
    <property type="entry name" value="Peripla_BP_3"/>
    <property type="match status" value="1"/>
</dbReference>
<dbReference type="InterPro" id="IPR028082">
    <property type="entry name" value="Peripla_BP_I"/>
</dbReference>
<dbReference type="Gene3D" id="1.10.260.40">
    <property type="entry name" value="lambda repressor-like DNA-binding domains"/>
    <property type="match status" value="1"/>
</dbReference>
<dbReference type="Proteomes" id="UP000549971">
    <property type="component" value="Unassembled WGS sequence"/>
</dbReference>
<evidence type="ECO:0000256" key="1">
    <source>
        <dbReference type="ARBA" id="ARBA00022491"/>
    </source>
</evidence>
<proteinExistence type="predicted"/>
<gene>
    <name evidence="6" type="ORF">HDA39_005847</name>
</gene>
<dbReference type="AlphaFoldDB" id="A0A7W9JCV8"/>
<dbReference type="Gene3D" id="3.40.50.2300">
    <property type="match status" value="2"/>
</dbReference>
<dbReference type="GO" id="GO:0000976">
    <property type="term" value="F:transcription cis-regulatory region binding"/>
    <property type="evidence" value="ECO:0007669"/>
    <property type="project" value="TreeGrafter"/>
</dbReference>
<keyword evidence="3" id="KW-0238">DNA-binding</keyword>
<organism evidence="6 7">
    <name type="scientific">Kribbella italica</name>
    <dbReference type="NCBI Taxonomy" id="1540520"/>
    <lineage>
        <taxon>Bacteria</taxon>
        <taxon>Bacillati</taxon>
        <taxon>Actinomycetota</taxon>
        <taxon>Actinomycetes</taxon>
        <taxon>Propionibacteriales</taxon>
        <taxon>Kribbellaceae</taxon>
        <taxon>Kribbella</taxon>
    </lineage>
</organism>
<dbReference type="PROSITE" id="PS50932">
    <property type="entry name" value="HTH_LACI_2"/>
    <property type="match status" value="1"/>
</dbReference>
<sequence length="333" mass="35986">MVKMADVARRARVSVTTVSHVLNDTRFVAPETREAVLTAVRETGYVPNTVARSLVMSKTDTIGLALSSISNPYFGELAHHLQAEAERRGYSILIADTHDDPDRELQVVRDLHERRADGIIIAVSARPDATLDYLRQRTVPVVLVDRMIGSGLDEVGTENVEATAQLVEHLTGLGHTRIGIVAGLPGVATSEERIVGYQLGLERAGLAYDAELRTDGASDAVPAQGATARLLALTDPPTALIVANNQMTIGAMRALREAGVAVPRDIALVAFDDFDWADLFEPRLTTIAQPHAELATRALELITSRIAEPELPARTIRVEPTLVHRNSCGCQTS</sequence>
<evidence type="ECO:0000256" key="4">
    <source>
        <dbReference type="ARBA" id="ARBA00023163"/>
    </source>
</evidence>
<dbReference type="CDD" id="cd06267">
    <property type="entry name" value="PBP1_LacI_sugar_binding-like"/>
    <property type="match status" value="1"/>
</dbReference>
<dbReference type="InterPro" id="IPR000843">
    <property type="entry name" value="HTH_LacI"/>
</dbReference>
<evidence type="ECO:0000259" key="5">
    <source>
        <dbReference type="PROSITE" id="PS50932"/>
    </source>
</evidence>
<evidence type="ECO:0000256" key="2">
    <source>
        <dbReference type="ARBA" id="ARBA00023015"/>
    </source>
</evidence>
<dbReference type="PANTHER" id="PTHR30146:SF148">
    <property type="entry name" value="HTH-TYPE TRANSCRIPTIONAL REPRESSOR PURR-RELATED"/>
    <property type="match status" value="1"/>
</dbReference>
<dbReference type="SMART" id="SM00354">
    <property type="entry name" value="HTH_LACI"/>
    <property type="match status" value="1"/>
</dbReference>
<protein>
    <submittedName>
        <fullName evidence="6">LacI family transcriptional regulator</fullName>
    </submittedName>
</protein>
<name>A0A7W9JCV8_9ACTN</name>
<dbReference type="SUPFAM" id="SSF53822">
    <property type="entry name" value="Periplasmic binding protein-like I"/>
    <property type="match status" value="1"/>
</dbReference>
<evidence type="ECO:0000313" key="7">
    <source>
        <dbReference type="Proteomes" id="UP000549971"/>
    </source>
</evidence>
<reference evidence="6 7" key="1">
    <citation type="submission" date="2020-08" db="EMBL/GenBank/DDBJ databases">
        <title>Sequencing the genomes of 1000 actinobacteria strains.</title>
        <authorList>
            <person name="Klenk H.-P."/>
        </authorList>
    </citation>
    <scope>NUCLEOTIDE SEQUENCE [LARGE SCALE GENOMIC DNA]</scope>
    <source>
        <strain evidence="6 7">DSM 28967</strain>
    </source>
</reference>
<dbReference type="PROSITE" id="PS00356">
    <property type="entry name" value="HTH_LACI_1"/>
    <property type="match status" value="1"/>
</dbReference>
<dbReference type="Pfam" id="PF00356">
    <property type="entry name" value="LacI"/>
    <property type="match status" value="1"/>
</dbReference>
<dbReference type="EMBL" id="JACHMY010000001">
    <property type="protein sequence ID" value="MBB5839113.1"/>
    <property type="molecule type" value="Genomic_DNA"/>
</dbReference>
<comment type="caution">
    <text evidence="6">The sequence shown here is derived from an EMBL/GenBank/DDBJ whole genome shotgun (WGS) entry which is preliminary data.</text>
</comment>
<dbReference type="InterPro" id="IPR010982">
    <property type="entry name" value="Lambda_DNA-bd_dom_sf"/>
</dbReference>
<evidence type="ECO:0000256" key="3">
    <source>
        <dbReference type="ARBA" id="ARBA00023125"/>
    </source>
</evidence>
<keyword evidence="2" id="KW-0805">Transcription regulation</keyword>
<accession>A0A7W9JCV8</accession>
<evidence type="ECO:0000313" key="6">
    <source>
        <dbReference type="EMBL" id="MBB5839113.1"/>
    </source>
</evidence>
<dbReference type="PANTHER" id="PTHR30146">
    <property type="entry name" value="LACI-RELATED TRANSCRIPTIONAL REPRESSOR"/>
    <property type="match status" value="1"/>
</dbReference>
<keyword evidence="7" id="KW-1185">Reference proteome</keyword>
<feature type="domain" description="HTH lacI-type" evidence="5">
    <location>
        <begin position="2"/>
        <end position="56"/>
    </location>
</feature>
<keyword evidence="1" id="KW-0678">Repressor</keyword>
<dbReference type="CDD" id="cd01392">
    <property type="entry name" value="HTH_LacI"/>
    <property type="match status" value="1"/>
</dbReference>